<dbReference type="GO" id="GO:0000813">
    <property type="term" value="C:ESCRT I complex"/>
    <property type="evidence" value="ECO:0007669"/>
    <property type="project" value="InterPro"/>
</dbReference>
<dbReference type="PANTHER" id="PTHR15960:SF3">
    <property type="entry name" value="UBIQUITIN-ASSOCIATED PROTEIN 1-LIKE"/>
    <property type="match status" value="1"/>
</dbReference>
<feature type="compositionally biased region" description="Acidic residues" evidence="1">
    <location>
        <begin position="123"/>
        <end position="133"/>
    </location>
</feature>
<dbReference type="AlphaFoldDB" id="A0AAW0K1A2"/>
<proteinExistence type="predicted"/>
<protein>
    <recommendedName>
        <fullName evidence="2">UMA domain-containing protein</fullName>
    </recommendedName>
</protein>
<feature type="compositionally biased region" description="Low complexity" evidence="1">
    <location>
        <begin position="134"/>
        <end position="144"/>
    </location>
</feature>
<evidence type="ECO:0000256" key="1">
    <source>
        <dbReference type="SAM" id="MobiDB-lite"/>
    </source>
</evidence>
<gene>
    <name evidence="3" type="ORF">U0070_026973</name>
</gene>
<dbReference type="InterPro" id="IPR038870">
    <property type="entry name" value="UBAP1"/>
</dbReference>
<evidence type="ECO:0000313" key="3">
    <source>
        <dbReference type="EMBL" id="KAK7832777.1"/>
    </source>
</evidence>
<feature type="region of interest" description="Disordered" evidence="1">
    <location>
        <begin position="193"/>
        <end position="232"/>
    </location>
</feature>
<dbReference type="Proteomes" id="UP001488838">
    <property type="component" value="Unassembled WGS sequence"/>
</dbReference>
<feature type="compositionally biased region" description="Pro residues" evidence="1">
    <location>
        <begin position="199"/>
        <end position="219"/>
    </location>
</feature>
<feature type="region of interest" description="Disordered" evidence="1">
    <location>
        <begin position="89"/>
        <end position="150"/>
    </location>
</feature>
<keyword evidence="4" id="KW-1185">Reference proteome</keyword>
<dbReference type="PANTHER" id="PTHR15960">
    <property type="entry name" value="LD44032P"/>
    <property type="match status" value="1"/>
</dbReference>
<dbReference type="InterPro" id="IPR042575">
    <property type="entry name" value="UBAP1_C"/>
</dbReference>
<dbReference type="PROSITE" id="PS51497">
    <property type="entry name" value="UMA"/>
    <property type="match status" value="1"/>
</dbReference>
<dbReference type="GO" id="GO:0043162">
    <property type="term" value="P:ubiquitin-dependent protein catabolic process via the multivesicular body sorting pathway"/>
    <property type="evidence" value="ECO:0007669"/>
    <property type="project" value="InterPro"/>
</dbReference>
<evidence type="ECO:0000313" key="4">
    <source>
        <dbReference type="Proteomes" id="UP001488838"/>
    </source>
</evidence>
<dbReference type="GO" id="GO:0043130">
    <property type="term" value="F:ubiquitin binding"/>
    <property type="evidence" value="ECO:0007669"/>
    <property type="project" value="InterPro"/>
</dbReference>
<organism evidence="3 4">
    <name type="scientific">Myodes glareolus</name>
    <name type="common">Bank vole</name>
    <name type="synonym">Clethrionomys glareolus</name>
    <dbReference type="NCBI Taxonomy" id="447135"/>
    <lineage>
        <taxon>Eukaryota</taxon>
        <taxon>Metazoa</taxon>
        <taxon>Chordata</taxon>
        <taxon>Craniata</taxon>
        <taxon>Vertebrata</taxon>
        <taxon>Euteleostomi</taxon>
        <taxon>Mammalia</taxon>
        <taxon>Eutheria</taxon>
        <taxon>Euarchontoglires</taxon>
        <taxon>Glires</taxon>
        <taxon>Rodentia</taxon>
        <taxon>Myomorpha</taxon>
        <taxon>Muroidea</taxon>
        <taxon>Cricetidae</taxon>
        <taxon>Arvicolinae</taxon>
        <taxon>Myodes</taxon>
    </lineage>
</organism>
<dbReference type="InterPro" id="IPR023340">
    <property type="entry name" value="UMA"/>
</dbReference>
<sequence>MNVLDGVPFKVPNGLVMDTEPHPAPEISVRYCRELLLGSMYDFSLEREALFWVEAAVRGPCPQQCKDLGMASAPPAWFLLVSPKHSLMPAPDEVRGPEAGLQEPAEEEVEEEEEEVGEKRDEDDASSASEEELGSSSPQPGSPTSRRRCSLDVLRNIRSEFVGARRRLSESRLASRPRALLHRFRGHRTLSLSASMAPAPGPAPQPPQPPSVPVLPPRPSTAGAMPPLRSHKPTVASLSPYTCLPPLSGTPQPLDSYRLHPDSATDLLSALTKEEQDLIWPVVALGYPLGRAIVALQKTGRQSLSQFLGYLGACERLLRQGYDEALVDEAMEMFQFSEHQAGEFLRLWQEFSDMGFQQDRIKE</sequence>
<feature type="domain" description="UMA" evidence="2">
    <location>
        <begin position="4"/>
        <end position="50"/>
    </location>
</feature>
<comment type="caution">
    <text evidence="3">The sequence shown here is derived from an EMBL/GenBank/DDBJ whole genome shotgun (WGS) entry which is preliminary data.</text>
</comment>
<feature type="compositionally biased region" description="Acidic residues" evidence="1">
    <location>
        <begin position="104"/>
        <end position="116"/>
    </location>
</feature>
<feature type="non-terminal residue" evidence="3">
    <location>
        <position position="363"/>
    </location>
</feature>
<accession>A0AAW0K1A2</accession>
<dbReference type="Gene3D" id="1.20.120.1920">
    <property type="entry name" value="UBAP1 SOUBA domain"/>
    <property type="match status" value="1"/>
</dbReference>
<name>A0AAW0K1A2_MYOGA</name>
<reference evidence="3 4" key="1">
    <citation type="journal article" date="2023" name="bioRxiv">
        <title>Conserved and derived expression patterns and positive selection on dental genes reveal complex evolutionary context of ever-growing rodent molars.</title>
        <authorList>
            <person name="Calamari Z.T."/>
            <person name="Song A."/>
            <person name="Cohen E."/>
            <person name="Akter M."/>
            <person name="Roy R.D."/>
            <person name="Hallikas O."/>
            <person name="Christensen M.M."/>
            <person name="Li P."/>
            <person name="Marangoni P."/>
            <person name="Jernvall J."/>
            <person name="Klein O.D."/>
        </authorList>
    </citation>
    <scope>NUCLEOTIDE SEQUENCE [LARGE SCALE GENOMIC DNA]</scope>
    <source>
        <strain evidence="3">V071</strain>
    </source>
</reference>
<evidence type="ECO:0000259" key="2">
    <source>
        <dbReference type="PROSITE" id="PS51497"/>
    </source>
</evidence>
<dbReference type="EMBL" id="JBBHLL010000009">
    <property type="protein sequence ID" value="KAK7832777.1"/>
    <property type="molecule type" value="Genomic_DNA"/>
</dbReference>